<dbReference type="Pfam" id="PF13812">
    <property type="entry name" value="PPR_3"/>
    <property type="match status" value="1"/>
</dbReference>
<organism evidence="3 7">
    <name type="scientific">Cafeteria roenbergensis</name>
    <name type="common">Marine flagellate</name>
    <dbReference type="NCBI Taxonomy" id="33653"/>
    <lineage>
        <taxon>Eukaryota</taxon>
        <taxon>Sar</taxon>
        <taxon>Stramenopiles</taxon>
        <taxon>Bigyra</taxon>
        <taxon>Opalozoa</taxon>
        <taxon>Bicosoecida</taxon>
        <taxon>Cafeteriaceae</taxon>
        <taxon>Cafeteria</taxon>
    </lineage>
</organism>
<evidence type="ECO:0000313" key="3">
    <source>
        <dbReference type="EMBL" id="KAA0157391.1"/>
    </source>
</evidence>
<dbReference type="Proteomes" id="UP000325113">
    <property type="component" value="Unassembled WGS sequence"/>
</dbReference>
<evidence type="ECO:0000313" key="2">
    <source>
        <dbReference type="EMBL" id="KAA0153902.1"/>
    </source>
</evidence>
<dbReference type="EMBL" id="VLTM01000077">
    <property type="protein sequence ID" value="KAA0157391.1"/>
    <property type="molecule type" value="Genomic_DNA"/>
</dbReference>
<dbReference type="Proteomes" id="UP000324907">
    <property type="component" value="Unassembled WGS sequence"/>
</dbReference>
<dbReference type="EMBL" id="VLTN01000014">
    <property type="protein sequence ID" value="KAA0153902.1"/>
    <property type="molecule type" value="Genomic_DNA"/>
</dbReference>
<evidence type="ECO:0000313" key="7">
    <source>
        <dbReference type="Proteomes" id="UP000325113"/>
    </source>
</evidence>
<dbReference type="EMBL" id="VLTL01000087">
    <property type="protein sequence ID" value="KAA0162000.1"/>
    <property type="molecule type" value="Genomic_DNA"/>
</dbReference>
<dbReference type="PANTHER" id="PTHR46862:SF3">
    <property type="entry name" value="OS07G0661900 PROTEIN"/>
    <property type="match status" value="1"/>
</dbReference>
<dbReference type="Gene3D" id="1.25.40.10">
    <property type="entry name" value="Tetratricopeptide repeat domain"/>
    <property type="match status" value="1"/>
</dbReference>
<evidence type="ECO:0000256" key="1">
    <source>
        <dbReference type="SAM" id="MobiDB-lite"/>
    </source>
</evidence>
<feature type="region of interest" description="Disordered" evidence="1">
    <location>
        <begin position="32"/>
        <end position="59"/>
    </location>
</feature>
<dbReference type="PANTHER" id="PTHR46862">
    <property type="entry name" value="OS07G0661900 PROTEIN"/>
    <property type="match status" value="1"/>
</dbReference>
<evidence type="ECO:0008006" key="8">
    <source>
        <dbReference type="Google" id="ProtNLM"/>
    </source>
</evidence>
<keyword evidence="5" id="KW-1185">Reference proteome</keyword>
<dbReference type="InterPro" id="IPR011990">
    <property type="entry name" value="TPR-like_helical_dom_sf"/>
</dbReference>
<protein>
    <recommendedName>
        <fullName evidence="8">Pentacotripeptide-repeat region of PRORP domain-containing protein</fullName>
    </recommendedName>
</protein>
<evidence type="ECO:0000313" key="6">
    <source>
        <dbReference type="Proteomes" id="UP000324907"/>
    </source>
</evidence>
<gene>
    <name evidence="4" type="ORF">FNF28_04871</name>
    <name evidence="2" type="ORF">FNF29_02890</name>
    <name evidence="3" type="ORF">FNF31_05737</name>
</gene>
<dbReference type="AlphaFoldDB" id="A0A5A8D012"/>
<dbReference type="InterPro" id="IPR002885">
    <property type="entry name" value="PPR_rpt"/>
</dbReference>
<reference evidence="5 6" key="1">
    <citation type="submission" date="2019-07" db="EMBL/GenBank/DDBJ databases">
        <title>Genomes of Cafeteria roenbergensis.</title>
        <authorList>
            <person name="Fischer M.G."/>
            <person name="Hackl T."/>
            <person name="Roman M."/>
        </authorList>
    </citation>
    <scope>NUCLEOTIDE SEQUENCE [LARGE SCALE GENOMIC DNA]</scope>
    <source>
        <strain evidence="2 5">BVI</strain>
        <strain evidence="3 7">Cflag</strain>
        <strain evidence="4 6">RCC970-E3</strain>
    </source>
</reference>
<dbReference type="Proteomes" id="UP000323011">
    <property type="component" value="Unassembled WGS sequence"/>
</dbReference>
<evidence type="ECO:0000313" key="5">
    <source>
        <dbReference type="Proteomes" id="UP000323011"/>
    </source>
</evidence>
<evidence type="ECO:0000313" key="4">
    <source>
        <dbReference type="EMBL" id="KAA0162000.1"/>
    </source>
</evidence>
<feature type="compositionally biased region" description="Low complexity" evidence="1">
    <location>
        <begin position="228"/>
        <end position="237"/>
    </location>
</feature>
<accession>A0A5A8D012</accession>
<proteinExistence type="predicted"/>
<name>A0A5A8D012_CAFRO</name>
<sequence length="246" mass="26599">MALVRASAAARVALRPQVRCFGVSLAAWARETADPSAQGSRRRRPRPAHVQAVHDSKQQAKDQLVLTELEMRAVSLAAEGHASGIEALIVEARKRGVGPSHSVITALFSAYMQQRNAARALDVILRMPSQGFKVDILFSRSLVGLYVMQKDTEGALVAMEKMRDAGIVPRRTTIAKMMAYVPRNDSNPLKPSSKRLHRALADAAEPLTASHRSGTRRDAPEEADEDAPPAAAAARGSGSAGRRRPR</sequence>
<comment type="caution">
    <text evidence="3">The sequence shown here is derived from an EMBL/GenBank/DDBJ whole genome shotgun (WGS) entry which is preliminary data.</text>
</comment>
<feature type="region of interest" description="Disordered" evidence="1">
    <location>
        <begin position="199"/>
        <end position="246"/>
    </location>
</feature>